<dbReference type="InterPro" id="IPR011711">
    <property type="entry name" value="GntR_C"/>
</dbReference>
<dbReference type="Pfam" id="PF00392">
    <property type="entry name" value="GntR"/>
    <property type="match status" value="1"/>
</dbReference>
<dbReference type="EMBL" id="FNZK01000009">
    <property type="protein sequence ID" value="SEJ50739.1"/>
    <property type="molecule type" value="Genomic_DNA"/>
</dbReference>
<reference evidence="5 6" key="1">
    <citation type="submission" date="2016-10" db="EMBL/GenBank/DDBJ databases">
        <authorList>
            <person name="de Groot N.N."/>
        </authorList>
    </citation>
    <scope>NUCLEOTIDE SEQUENCE [LARGE SCALE GENOMIC DNA]</scope>
    <source>
        <strain evidence="5 6">DSM 2179</strain>
    </source>
</reference>
<dbReference type="SUPFAM" id="SSF46785">
    <property type="entry name" value="Winged helix' DNA-binding domain"/>
    <property type="match status" value="1"/>
</dbReference>
<dbReference type="Proteomes" id="UP000199662">
    <property type="component" value="Unassembled WGS sequence"/>
</dbReference>
<evidence type="ECO:0000256" key="2">
    <source>
        <dbReference type="ARBA" id="ARBA00023125"/>
    </source>
</evidence>
<dbReference type="Gene3D" id="1.20.120.530">
    <property type="entry name" value="GntR ligand-binding domain-like"/>
    <property type="match status" value="1"/>
</dbReference>
<dbReference type="AlphaFoldDB" id="A0A1H6ZBD3"/>
<dbReference type="SUPFAM" id="SSF48008">
    <property type="entry name" value="GntR ligand-binding domain-like"/>
    <property type="match status" value="1"/>
</dbReference>
<dbReference type="STRING" id="84035.SAMN05660742_10940"/>
<dbReference type="InterPro" id="IPR036390">
    <property type="entry name" value="WH_DNA-bd_sf"/>
</dbReference>
<evidence type="ECO:0000313" key="6">
    <source>
        <dbReference type="Proteomes" id="UP000199662"/>
    </source>
</evidence>
<dbReference type="Gene3D" id="1.10.10.10">
    <property type="entry name" value="Winged helix-like DNA-binding domain superfamily/Winged helix DNA-binding domain"/>
    <property type="match status" value="1"/>
</dbReference>
<keyword evidence="6" id="KW-1185">Reference proteome</keyword>
<dbReference type="SMART" id="SM00895">
    <property type="entry name" value="FCD"/>
    <property type="match status" value="1"/>
</dbReference>
<dbReference type="CDD" id="cd07377">
    <property type="entry name" value="WHTH_GntR"/>
    <property type="match status" value="1"/>
</dbReference>
<dbReference type="PANTHER" id="PTHR43537:SF6">
    <property type="entry name" value="HTH-TYPE TRANSCRIPTIONAL REPRESSOR RSPR"/>
    <property type="match status" value="1"/>
</dbReference>
<evidence type="ECO:0000259" key="4">
    <source>
        <dbReference type="PROSITE" id="PS50949"/>
    </source>
</evidence>
<proteinExistence type="predicted"/>
<dbReference type="GO" id="GO:0003677">
    <property type="term" value="F:DNA binding"/>
    <property type="evidence" value="ECO:0007669"/>
    <property type="project" value="UniProtKB-KW"/>
</dbReference>
<evidence type="ECO:0000313" key="5">
    <source>
        <dbReference type="EMBL" id="SEJ50739.1"/>
    </source>
</evidence>
<sequence>MKLEISEKKKYESIREYALRIMNKNLLNMNLAPGMALSEQEIANELEISRTPVREAFIRLAHDNLLDILPQKGTYVAKIDLGQVAESIFLRETMEHAIMQVACKNFSESSLQKLQSCLDLQELCVKRDDFPRFFEMDGTFHGIIFAACDKTRIWQMIEQMSLNYNRVRMLNLVNGYYEMPKLFGQHEDIFMAIEQSNWEKGEKVIGEHINKVLKDTEDLKEKYPLYFKD</sequence>
<accession>A0A1H6ZBD3</accession>
<dbReference type="GO" id="GO:0003700">
    <property type="term" value="F:DNA-binding transcription factor activity"/>
    <property type="evidence" value="ECO:0007669"/>
    <property type="project" value="InterPro"/>
</dbReference>
<dbReference type="PANTHER" id="PTHR43537">
    <property type="entry name" value="TRANSCRIPTIONAL REGULATOR, GNTR FAMILY"/>
    <property type="match status" value="1"/>
</dbReference>
<dbReference type="InterPro" id="IPR036388">
    <property type="entry name" value="WH-like_DNA-bd_sf"/>
</dbReference>
<keyword evidence="2 5" id="KW-0238">DNA-binding</keyword>
<dbReference type="PROSITE" id="PS50949">
    <property type="entry name" value="HTH_GNTR"/>
    <property type="match status" value="1"/>
</dbReference>
<dbReference type="SMART" id="SM00345">
    <property type="entry name" value="HTH_GNTR"/>
    <property type="match status" value="1"/>
</dbReference>
<name>A0A1H6ZBD3_9FIRM</name>
<dbReference type="Pfam" id="PF07729">
    <property type="entry name" value="FCD"/>
    <property type="match status" value="1"/>
</dbReference>
<gene>
    <name evidence="5" type="ORF">SAMN05660742_10940</name>
</gene>
<protein>
    <submittedName>
        <fullName evidence="5">DNA-binding transcriptional regulator, GntR family</fullName>
    </submittedName>
</protein>
<keyword evidence="1" id="KW-0805">Transcription regulation</keyword>
<evidence type="ECO:0000256" key="1">
    <source>
        <dbReference type="ARBA" id="ARBA00023015"/>
    </source>
</evidence>
<organism evidence="5 6">
    <name type="scientific">Propionispira arboris</name>
    <dbReference type="NCBI Taxonomy" id="84035"/>
    <lineage>
        <taxon>Bacteria</taxon>
        <taxon>Bacillati</taxon>
        <taxon>Bacillota</taxon>
        <taxon>Negativicutes</taxon>
        <taxon>Selenomonadales</taxon>
        <taxon>Selenomonadaceae</taxon>
        <taxon>Propionispira</taxon>
    </lineage>
</organism>
<dbReference type="RefSeq" id="WP_091831392.1">
    <property type="nucleotide sequence ID" value="NZ_FNZK01000009.1"/>
</dbReference>
<keyword evidence="3" id="KW-0804">Transcription</keyword>
<dbReference type="InterPro" id="IPR000524">
    <property type="entry name" value="Tscrpt_reg_HTH_GntR"/>
</dbReference>
<dbReference type="InterPro" id="IPR008920">
    <property type="entry name" value="TF_FadR/GntR_C"/>
</dbReference>
<feature type="domain" description="HTH gntR-type" evidence="4">
    <location>
        <begin position="12"/>
        <end position="79"/>
    </location>
</feature>
<evidence type="ECO:0000256" key="3">
    <source>
        <dbReference type="ARBA" id="ARBA00023163"/>
    </source>
</evidence>